<dbReference type="OrthoDB" id="186812at2759"/>
<evidence type="ECO:0000256" key="6">
    <source>
        <dbReference type="SAM" id="MobiDB-lite"/>
    </source>
</evidence>
<feature type="transmembrane region" description="Helical" evidence="7">
    <location>
        <begin position="149"/>
        <end position="166"/>
    </location>
</feature>
<dbReference type="Pfam" id="PF03006">
    <property type="entry name" value="HlyIII"/>
    <property type="match status" value="1"/>
</dbReference>
<keyword evidence="3 7" id="KW-1133">Transmembrane helix</keyword>
<feature type="region of interest" description="Disordered" evidence="6">
    <location>
        <begin position="1"/>
        <end position="39"/>
    </location>
</feature>
<dbReference type="GO" id="GO:0016020">
    <property type="term" value="C:membrane"/>
    <property type="evidence" value="ECO:0007669"/>
    <property type="project" value="UniProtKB-SubCell"/>
</dbReference>
<feature type="transmembrane region" description="Helical" evidence="7">
    <location>
        <begin position="178"/>
        <end position="197"/>
    </location>
</feature>
<feature type="compositionally biased region" description="Low complexity" evidence="6">
    <location>
        <begin position="7"/>
        <end position="24"/>
    </location>
</feature>
<accession>A0A9N8D889</accession>
<evidence type="ECO:0000256" key="4">
    <source>
        <dbReference type="ARBA" id="ARBA00023136"/>
    </source>
</evidence>
<dbReference type="GO" id="GO:0046872">
    <property type="term" value="F:metal ion binding"/>
    <property type="evidence" value="ECO:0007669"/>
    <property type="project" value="UniProtKB-KW"/>
</dbReference>
<evidence type="ECO:0000256" key="3">
    <source>
        <dbReference type="ARBA" id="ARBA00022989"/>
    </source>
</evidence>
<sequence>MPNSNAQSSLLEGSYQSSSPQQQQLHPDEKNKSSIITQTQSDIVREDRASYTWRVADFGTVPARSRDGSIHATDEVFNAASHLSATLLSILGTVLLITQASEQGNPWKIVSFSLYGASLIFLFLCSTLHHSIIGTPRVELCLRTLDYVAIYPLIAGTFTPLCLVYYHDSSIGWTFSMVVWGLSIMGMVMTSVFFVQIPKWWSMTMYITLGWMGACMTFWLLQVLHWSGFGLFFIGGVFYTVGGFVYTTEQPNPYPKRLDFTKYGTVLSLLELSPIGASCSSTYYPGTQIYEEKQPAESNQHCNNTRFCSESIIQIK</sequence>
<comment type="caution">
    <text evidence="8">The sequence shown here is derived from an EMBL/GenBank/DDBJ whole genome shotgun (WGS) entry which is preliminary data.</text>
</comment>
<feature type="transmembrane region" description="Helical" evidence="7">
    <location>
        <begin position="109"/>
        <end position="129"/>
    </location>
</feature>
<dbReference type="InterPro" id="IPR004254">
    <property type="entry name" value="AdipoR/HlyIII-related"/>
</dbReference>
<organism evidence="8 9">
    <name type="scientific">Seminavis robusta</name>
    <dbReference type="NCBI Taxonomy" id="568900"/>
    <lineage>
        <taxon>Eukaryota</taxon>
        <taxon>Sar</taxon>
        <taxon>Stramenopiles</taxon>
        <taxon>Ochrophyta</taxon>
        <taxon>Bacillariophyta</taxon>
        <taxon>Bacillariophyceae</taxon>
        <taxon>Bacillariophycidae</taxon>
        <taxon>Naviculales</taxon>
        <taxon>Naviculaceae</taxon>
        <taxon>Seminavis</taxon>
    </lineage>
</organism>
<proteinExistence type="predicted"/>
<evidence type="ECO:0000313" key="9">
    <source>
        <dbReference type="Proteomes" id="UP001153069"/>
    </source>
</evidence>
<name>A0A9N8D889_9STRA</name>
<dbReference type="PANTHER" id="PTHR20855:SF3">
    <property type="entry name" value="LD03007P"/>
    <property type="match status" value="1"/>
</dbReference>
<evidence type="ECO:0000256" key="7">
    <source>
        <dbReference type="SAM" id="Phobius"/>
    </source>
</evidence>
<evidence type="ECO:0000256" key="5">
    <source>
        <dbReference type="PIRSR" id="PIRSR604254-1"/>
    </source>
</evidence>
<evidence type="ECO:0000313" key="8">
    <source>
        <dbReference type="EMBL" id="CAB9497031.1"/>
    </source>
</evidence>
<evidence type="ECO:0000256" key="2">
    <source>
        <dbReference type="ARBA" id="ARBA00022692"/>
    </source>
</evidence>
<dbReference type="PANTHER" id="PTHR20855">
    <property type="entry name" value="ADIPOR/PROGESTIN RECEPTOR-RELATED"/>
    <property type="match status" value="1"/>
</dbReference>
<gene>
    <name evidence="8" type="ORF">SEMRO_13_G009890.1</name>
</gene>
<comment type="subcellular location">
    <subcellularLocation>
        <location evidence="1">Membrane</location>
        <topology evidence="1">Multi-pass membrane protein</topology>
    </subcellularLocation>
</comment>
<dbReference type="AlphaFoldDB" id="A0A9N8D889"/>
<feature type="transmembrane region" description="Helical" evidence="7">
    <location>
        <begin position="203"/>
        <end position="221"/>
    </location>
</feature>
<feature type="transmembrane region" description="Helical" evidence="7">
    <location>
        <begin position="76"/>
        <end position="97"/>
    </location>
</feature>
<reference evidence="8" key="1">
    <citation type="submission" date="2020-06" db="EMBL/GenBank/DDBJ databases">
        <authorList>
            <consortium name="Plant Systems Biology data submission"/>
        </authorList>
    </citation>
    <scope>NUCLEOTIDE SEQUENCE</scope>
    <source>
        <strain evidence="8">D6</strain>
    </source>
</reference>
<keyword evidence="5" id="KW-0479">Metal-binding</keyword>
<feature type="transmembrane region" description="Helical" evidence="7">
    <location>
        <begin position="228"/>
        <end position="247"/>
    </location>
</feature>
<keyword evidence="2 7" id="KW-0812">Transmembrane</keyword>
<keyword evidence="9" id="KW-1185">Reference proteome</keyword>
<keyword evidence="5" id="KW-0862">Zinc</keyword>
<dbReference type="EMBL" id="CAICTM010000013">
    <property type="protein sequence ID" value="CAB9497031.1"/>
    <property type="molecule type" value="Genomic_DNA"/>
</dbReference>
<feature type="binding site" evidence="5">
    <location>
        <position position="130"/>
    </location>
    <ligand>
        <name>Zn(2+)</name>
        <dbReference type="ChEBI" id="CHEBI:29105"/>
    </ligand>
</feature>
<evidence type="ECO:0000256" key="1">
    <source>
        <dbReference type="ARBA" id="ARBA00004141"/>
    </source>
</evidence>
<dbReference type="Proteomes" id="UP001153069">
    <property type="component" value="Unassembled WGS sequence"/>
</dbReference>
<protein>
    <submittedName>
        <fullName evidence="8">UPF0073 inner membrane protein YqfA</fullName>
    </submittedName>
</protein>
<keyword evidence="4 7" id="KW-0472">Membrane</keyword>